<name>A0A0M0BR85_9ARCH</name>
<evidence type="ECO:0000313" key="2">
    <source>
        <dbReference type="Proteomes" id="UP000037210"/>
    </source>
</evidence>
<organism evidence="1 2">
    <name type="scientific">miscellaneous Crenarchaeota group-15 archaeon DG-45</name>
    <dbReference type="NCBI Taxonomy" id="1685127"/>
    <lineage>
        <taxon>Archaea</taxon>
        <taxon>Candidatus Bathyarchaeota</taxon>
        <taxon>MCG-15</taxon>
    </lineage>
</organism>
<accession>A0A0M0BR85</accession>
<protein>
    <submittedName>
        <fullName evidence="1">Uncharacterized protein</fullName>
    </submittedName>
</protein>
<comment type="caution">
    <text evidence="1">The sequence shown here is derived from an EMBL/GenBank/DDBJ whole genome shotgun (WGS) entry which is preliminary data.</text>
</comment>
<sequence length="97" mass="11687">MQEILKIEDQIKTMRVNPIYLKIKQSIDSLERARGSIIVSIPSPDDPEKILNVRYHSREMRETISRYRERQIEFDVQMDDLYVQKARLQKQLFEYTA</sequence>
<gene>
    <name evidence="1" type="ORF">AC482_01905</name>
</gene>
<reference evidence="1 2" key="1">
    <citation type="submission" date="2015-06" db="EMBL/GenBank/DDBJ databases">
        <title>New insights into the roles of widespread benthic archaea in carbon and nitrogen cycling.</title>
        <authorList>
            <person name="Lazar C.S."/>
            <person name="Baker B.J."/>
            <person name="Seitz K.W."/>
            <person name="Hyde A.S."/>
            <person name="Dick G.J."/>
            <person name="Hinrichs K.-U."/>
            <person name="Teske A.P."/>
        </authorList>
    </citation>
    <scope>NUCLEOTIDE SEQUENCE [LARGE SCALE GENOMIC DNA]</scope>
    <source>
        <strain evidence="1">DG-45</strain>
    </source>
</reference>
<proteinExistence type="predicted"/>
<dbReference type="EMBL" id="LFWZ01000013">
    <property type="protein sequence ID" value="KON31093.1"/>
    <property type="molecule type" value="Genomic_DNA"/>
</dbReference>
<dbReference type="Proteomes" id="UP000037210">
    <property type="component" value="Unassembled WGS sequence"/>
</dbReference>
<dbReference type="AlphaFoldDB" id="A0A0M0BR85"/>
<evidence type="ECO:0000313" key="1">
    <source>
        <dbReference type="EMBL" id="KON31093.1"/>
    </source>
</evidence>